<dbReference type="RefSeq" id="WP_250421344.1">
    <property type="nucleotide sequence ID" value="NZ_JAJKBJ010000001.1"/>
</dbReference>
<comment type="caution">
    <text evidence="2">The sequence shown here is derived from an EMBL/GenBank/DDBJ whole genome shotgun (WGS) entry which is preliminary data.</text>
</comment>
<dbReference type="EMBL" id="JAJKBJ010000001">
    <property type="protein sequence ID" value="MCL9682709.1"/>
    <property type="molecule type" value="Genomic_DNA"/>
</dbReference>
<gene>
    <name evidence="2" type="ORF">LOX96_01245</name>
</gene>
<reference evidence="2" key="1">
    <citation type="submission" date="2021-11" db="EMBL/GenBank/DDBJ databases">
        <title>Legionella maioricencis sp. nov., a new species isolated from hot water samples in Mallorca.</title>
        <authorList>
            <person name="Crespi S."/>
            <person name="Drasar V."/>
            <person name="Salva-Serra F."/>
            <person name="Jaen-Luchoro D."/>
            <person name="Pineiro-Iglesias B."/>
            <person name="Aliaga F."/>
            <person name="Fernandez-Juarez V."/>
            <person name="Coll G."/>
            <person name="Moore E.R.B."/>
            <person name="Bennasar-Figueras A."/>
        </authorList>
    </citation>
    <scope>NUCLEOTIDE SEQUENCE</scope>
    <source>
        <strain evidence="2">HCPI-6</strain>
    </source>
</reference>
<organism evidence="2 3">
    <name type="scientific">Legionella maioricensis</name>
    <dbReference type="NCBI Taxonomy" id="2896528"/>
    <lineage>
        <taxon>Bacteria</taxon>
        <taxon>Pseudomonadati</taxon>
        <taxon>Pseudomonadota</taxon>
        <taxon>Gammaproteobacteria</taxon>
        <taxon>Legionellales</taxon>
        <taxon>Legionellaceae</taxon>
        <taxon>Legionella</taxon>
    </lineage>
</organism>
<evidence type="ECO:0000313" key="3">
    <source>
        <dbReference type="Proteomes" id="UP001139721"/>
    </source>
</evidence>
<dbReference type="Proteomes" id="UP001139721">
    <property type="component" value="Unassembled WGS sequence"/>
</dbReference>
<name>A0A9X2CXU5_9GAMM</name>
<evidence type="ECO:0008006" key="4">
    <source>
        <dbReference type="Google" id="ProtNLM"/>
    </source>
</evidence>
<keyword evidence="1" id="KW-0732">Signal</keyword>
<feature type="signal peptide" evidence="1">
    <location>
        <begin position="1"/>
        <end position="22"/>
    </location>
</feature>
<protein>
    <recommendedName>
        <fullName evidence="4">Major outer membrane protein</fullName>
    </recommendedName>
</protein>
<dbReference type="AlphaFoldDB" id="A0A9X2CXU5"/>
<accession>A0A9X2CXU5</accession>
<proteinExistence type="predicted"/>
<feature type="chain" id="PRO_5040790110" description="Major outer membrane protein" evidence="1">
    <location>
        <begin position="23"/>
        <end position="51"/>
    </location>
</feature>
<evidence type="ECO:0000313" key="2">
    <source>
        <dbReference type="EMBL" id="MCL9682709.1"/>
    </source>
</evidence>
<sequence>MKKTNKLLMETTLALLVTSSFAAPMKDDHLFRVFIPDLRPGFELNVGASYL</sequence>
<keyword evidence="3" id="KW-1185">Reference proteome</keyword>
<evidence type="ECO:0000256" key="1">
    <source>
        <dbReference type="SAM" id="SignalP"/>
    </source>
</evidence>